<sequence length="334" mass="38325">MFLRLIFEDRLEGFSLEIRGKNLFDITQVHKLDEEITSLKNSFERVFKNVNFSNFHFTVAESDSPNPKIQIYAQSKNDWIEGLGVLSRAELIKHFEKINELQELEEPTKKSKNEDLIPKPPSNAESNNNGAKLSEEDELINPAPDDSVILSDDKVEGEKVQNPLNQNLPDTETPSENESVEDDFETEDQPSKPTNPQIDLADTDDSQGNSLKSEFNNCDLKLWVKEFSDEAKFKRFGGVTSDGRQFKFYVQNDDQLNLIKVSAVWNIPVKVTYNPTADKSKTFKDYLDIEFEEEIEMLSLNMSKIAKMPNKDHKLELLDEISKYITSRIKIFSA</sequence>
<dbReference type="RefSeq" id="WP_208146541.1">
    <property type="nucleotide sequence ID" value="NZ_JAGETV010000001.1"/>
</dbReference>
<comment type="caution">
    <text evidence="2">The sequence shown here is derived from an EMBL/GenBank/DDBJ whole genome shotgun (WGS) entry which is preliminary data.</text>
</comment>
<dbReference type="Proteomes" id="UP000664835">
    <property type="component" value="Unassembled WGS sequence"/>
</dbReference>
<dbReference type="EMBL" id="JAGETV010000001">
    <property type="protein sequence ID" value="MBO1926153.1"/>
    <property type="molecule type" value="Genomic_DNA"/>
</dbReference>
<feature type="compositionally biased region" description="Acidic residues" evidence="1">
    <location>
        <begin position="173"/>
        <end position="188"/>
    </location>
</feature>
<feature type="compositionally biased region" description="Polar residues" evidence="1">
    <location>
        <begin position="162"/>
        <end position="172"/>
    </location>
</feature>
<proteinExistence type="predicted"/>
<organism evidence="2 3">
    <name type="scientific">Thiomicrorhabdus marina</name>
    <dbReference type="NCBI Taxonomy" id="2818442"/>
    <lineage>
        <taxon>Bacteria</taxon>
        <taxon>Pseudomonadati</taxon>
        <taxon>Pseudomonadota</taxon>
        <taxon>Gammaproteobacteria</taxon>
        <taxon>Thiotrichales</taxon>
        <taxon>Piscirickettsiaceae</taxon>
        <taxon>Thiomicrorhabdus</taxon>
    </lineage>
</organism>
<keyword evidence="3" id="KW-1185">Reference proteome</keyword>
<protein>
    <submittedName>
        <fullName evidence="2">Uncharacterized protein</fullName>
    </submittedName>
</protein>
<reference evidence="2 3" key="1">
    <citation type="submission" date="2021-03" db="EMBL/GenBank/DDBJ databases">
        <title>Thiomicrorhabdus sp.nov.,novel sulfur-oxidizing bacteria isolated from coastal sediment.</title>
        <authorList>
            <person name="Liu X."/>
        </authorList>
    </citation>
    <scope>NUCLEOTIDE SEQUENCE [LARGE SCALE GENOMIC DNA]</scope>
    <source>
        <strain evidence="2 3">6S2-11</strain>
    </source>
</reference>
<feature type="region of interest" description="Disordered" evidence="1">
    <location>
        <begin position="103"/>
        <end position="211"/>
    </location>
</feature>
<name>A0ABS3Q225_9GAMM</name>
<evidence type="ECO:0000256" key="1">
    <source>
        <dbReference type="SAM" id="MobiDB-lite"/>
    </source>
</evidence>
<evidence type="ECO:0000313" key="2">
    <source>
        <dbReference type="EMBL" id="MBO1926153.1"/>
    </source>
</evidence>
<gene>
    <name evidence="2" type="ORF">J3998_01065</name>
</gene>
<feature type="compositionally biased region" description="Basic and acidic residues" evidence="1">
    <location>
        <begin position="103"/>
        <end position="117"/>
    </location>
</feature>
<evidence type="ECO:0000313" key="3">
    <source>
        <dbReference type="Proteomes" id="UP000664835"/>
    </source>
</evidence>
<accession>A0ABS3Q225</accession>